<accession>A0A9X6LJ40</accession>
<name>A0A9X6LJ40_BACTU</name>
<gene>
    <name evidence="1" type="ORF">BK741_14735</name>
</gene>
<dbReference type="RefSeq" id="WP_086401386.1">
    <property type="nucleotide sequence ID" value="NZ_MOOP01000090.1"/>
</dbReference>
<organism evidence="1 2">
    <name type="scientific">Bacillus thuringiensis serovar iberica</name>
    <dbReference type="NCBI Taxonomy" id="180866"/>
    <lineage>
        <taxon>Bacteria</taxon>
        <taxon>Bacillati</taxon>
        <taxon>Bacillota</taxon>
        <taxon>Bacilli</taxon>
        <taxon>Bacillales</taxon>
        <taxon>Bacillaceae</taxon>
        <taxon>Bacillus</taxon>
        <taxon>Bacillus cereus group</taxon>
    </lineage>
</organism>
<protein>
    <submittedName>
        <fullName evidence="1">Tail chaperonin</fullName>
    </submittedName>
</protein>
<dbReference type="EMBL" id="MOOP01000090">
    <property type="protein sequence ID" value="OUB48063.1"/>
    <property type="molecule type" value="Genomic_DNA"/>
</dbReference>
<dbReference type="AlphaFoldDB" id="A0A9X6LJ40"/>
<evidence type="ECO:0000313" key="2">
    <source>
        <dbReference type="Proteomes" id="UP000195120"/>
    </source>
</evidence>
<reference evidence="1 2" key="1">
    <citation type="submission" date="2016-10" db="EMBL/GenBank/DDBJ databases">
        <title>Comparative genomics of Bacillus thuringiensis reveals a path to pathogens against multiple invertebrate hosts.</title>
        <authorList>
            <person name="Zheng J."/>
            <person name="Gao Q."/>
            <person name="Liu H."/>
            <person name="Peng D."/>
            <person name="Ruan L."/>
            <person name="Sun M."/>
        </authorList>
    </citation>
    <scope>NUCLEOTIDE SEQUENCE [LARGE SCALE GENOMIC DNA]</scope>
    <source>
        <strain evidence="1">BGSC 4BW1</strain>
    </source>
</reference>
<sequence>MTKHIKKEEALMEGTQEETSVVKVGDKFDEDDVSKAEQEIFPGGPTYNELEKWKSMYAGEVYLTEFDEGNIFVWRPIKRKEYKDIAKIPNADNFYKEERICEKAVLFPANYGFMQMTNGKAGIPTLLHELVLEKSGFAAKTGAMRLS</sequence>
<evidence type="ECO:0000313" key="1">
    <source>
        <dbReference type="EMBL" id="OUB48063.1"/>
    </source>
</evidence>
<dbReference type="Proteomes" id="UP000195120">
    <property type="component" value="Unassembled WGS sequence"/>
</dbReference>
<comment type="caution">
    <text evidence="1">The sequence shown here is derived from an EMBL/GenBank/DDBJ whole genome shotgun (WGS) entry which is preliminary data.</text>
</comment>
<proteinExistence type="predicted"/>